<feature type="compositionally biased region" description="Basic residues" evidence="1">
    <location>
        <begin position="133"/>
        <end position="142"/>
    </location>
</feature>
<dbReference type="RefSeq" id="WP_175170252.1">
    <property type="nucleotide sequence ID" value="NZ_CADIJQ010000004.1"/>
</dbReference>
<keyword evidence="3" id="KW-1185">Reference proteome</keyword>
<evidence type="ECO:0000256" key="1">
    <source>
        <dbReference type="SAM" id="MobiDB-lite"/>
    </source>
</evidence>
<dbReference type="AlphaFoldDB" id="A0A6S7A4B2"/>
<organism evidence="2 3">
    <name type="scientific">Achromobacter kerstersii</name>
    <dbReference type="NCBI Taxonomy" id="1353890"/>
    <lineage>
        <taxon>Bacteria</taxon>
        <taxon>Pseudomonadati</taxon>
        <taxon>Pseudomonadota</taxon>
        <taxon>Betaproteobacteria</taxon>
        <taxon>Burkholderiales</taxon>
        <taxon>Alcaligenaceae</taxon>
        <taxon>Achromobacter</taxon>
    </lineage>
</organism>
<protein>
    <submittedName>
        <fullName evidence="2">Uncharacterized protein</fullName>
    </submittedName>
</protein>
<accession>A0A6S7A4B2</accession>
<evidence type="ECO:0000313" key="3">
    <source>
        <dbReference type="Proteomes" id="UP000494269"/>
    </source>
</evidence>
<proteinExistence type="predicted"/>
<gene>
    <name evidence="2" type="ORF">LMG3441_03110</name>
</gene>
<dbReference type="EMBL" id="CADIJQ010000004">
    <property type="protein sequence ID" value="CAB3710702.1"/>
    <property type="molecule type" value="Genomic_DNA"/>
</dbReference>
<evidence type="ECO:0000313" key="2">
    <source>
        <dbReference type="EMBL" id="CAB3710702.1"/>
    </source>
</evidence>
<dbReference type="Proteomes" id="UP000494269">
    <property type="component" value="Unassembled WGS sequence"/>
</dbReference>
<feature type="region of interest" description="Disordered" evidence="1">
    <location>
        <begin position="118"/>
        <end position="142"/>
    </location>
</feature>
<reference evidence="2 3" key="1">
    <citation type="submission" date="2020-04" db="EMBL/GenBank/DDBJ databases">
        <authorList>
            <person name="De Canck E."/>
        </authorList>
    </citation>
    <scope>NUCLEOTIDE SEQUENCE [LARGE SCALE GENOMIC DNA]</scope>
    <source>
        <strain evidence="2 3">LMG 3441</strain>
    </source>
</reference>
<name>A0A6S7A4B2_9BURK</name>
<sequence length="142" mass="15856">MRDIDLPALQIACRTLARQAFWSEQGTPEIPVAQLAGEFVRLANEQVVSVIESGRDPNIVTRAIAYLTHAHVVPSNGLAKWWFAEMLTCLLELAVPTIIHTFESGSFLHDVQKGIAELTRPTEKQEGTDCPPRRRRGRILAE</sequence>